<dbReference type="GO" id="GO:0006409">
    <property type="term" value="P:tRNA export from nucleus"/>
    <property type="evidence" value="ECO:0007669"/>
    <property type="project" value="TreeGrafter"/>
</dbReference>
<name>A0AAW2X7U6_9LAMI</name>
<dbReference type="PANTHER" id="PTHR17972:SF0">
    <property type="entry name" value="NUCLEOLAR PROTEIN 6"/>
    <property type="match status" value="1"/>
</dbReference>
<comment type="similarity">
    <text evidence="1">Belongs to the NRAP family.</text>
</comment>
<dbReference type="EMBL" id="JACGWN010000005">
    <property type="protein sequence ID" value="KAL0449938.1"/>
    <property type="molecule type" value="Genomic_DNA"/>
</dbReference>
<protein>
    <submittedName>
        <fullName evidence="2">Uncharacterized protein</fullName>
    </submittedName>
</protein>
<dbReference type="InterPro" id="IPR005554">
    <property type="entry name" value="NOL6/Upt22"/>
</dbReference>
<keyword evidence="1" id="KW-0539">Nucleus</keyword>
<comment type="caution">
    <text evidence="2">The sequence shown here is derived from an EMBL/GenBank/DDBJ whole genome shotgun (WGS) entry which is preliminary data.</text>
</comment>
<evidence type="ECO:0000256" key="1">
    <source>
        <dbReference type="RuleBase" id="RU364032"/>
    </source>
</evidence>
<evidence type="ECO:0000313" key="2">
    <source>
        <dbReference type="EMBL" id="KAL0449938.1"/>
    </source>
</evidence>
<reference evidence="2" key="1">
    <citation type="submission" date="2020-06" db="EMBL/GenBank/DDBJ databases">
        <authorList>
            <person name="Li T."/>
            <person name="Hu X."/>
            <person name="Zhang T."/>
            <person name="Song X."/>
            <person name="Zhang H."/>
            <person name="Dai N."/>
            <person name="Sheng W."/>
            <person name="Hou X."/>
            <person name="Wei L."/>
        </authorList>
    </citation>
    <scope>NUCLEOTIDE SEQUENCE</scope>
    <source>
        <strain evidence="2">KEN1</strain>
        <tissue evidence="2">Leaf</tissue>
    </source>
</reference>
<dbReference type="AlphaFoldDB" id="A0AAW2X7U6"/>
<reference evidence="2" key="2">
    <citation type="journal article" date="2024" name="Plant">
        <title>Genomic evolution and insights into agronomic trait innovations of Sesamum species.</title>
        <authorList>
            <person name="Miao H."/>
            <person name="Wang L."/>
            <person name="Qu L."/>
            <person name="Liu H."/>
            <person name="Sun Y."/>
            <person name="Le M."/>
            <person name="Wang Q."/>
            <person name="Wei S."/>
            <person name="Zheng Y."/>
            <person name="Lin W."/>
            <person name="Duan Y."/>
            <person name="Cao H."/>
            <person name="Xiong S."/>
            <person name="Wang X."/>
            <person name="Wei L."/>
            <person name="Li C."/>
            <person name="Ma Q."/>
            <person name="Ju M."/>
            <person name="Zhao R."/>
            <person name="Li G."/>
            <person name="Mu C."/>
            <person name="Tian Q."/>
            <person name="Mei H."/>
            <person name="Zhang T."/>
            <person name="Gao T."/>
            <person name="Zhang H."/>
        </authorList>
    </citation>
    <scope>NUCLEOTIDE SEQUENCE</scope>
    <source>
        <strain evidence="2">KEN1</strain>
    </source>
</reference>
<dbReference type="GO" id="GO:0032040">
    <property type="term" value="C:small-subunit processome"/>
    <property type="evidence" value="ECO:0007669"/>
    <property type="project" value="TreeGrafter"/>
</dbReference>
<dbReference type="GO" id="GO:0034456">
    <property type="term" value="C:UTP-C complex"/>
    <property type="evidence" value="ECO:0007669"/>
    <property type="project" value="TreeGrafter"/>
</dbReference>
<keyword evidence="1" id="KW-0694">RNA-binding</keyword>
<organism evidence="2">
    <name type="scientific">Sesamum latifolium</name>
    <dbReference type="NCBI Taxonomy" id="2727402"/>
    <lineage>
        <taxon>Eukaryota</taxon>
        <taxon>Viridiplantae</taxon>
        <taxon>Streptophyta</taxon>
        <taxon>Embryophyta</taxon>
        <taxon>Tracheophyta</taxon>
        <taxon>Spermatophyta</taxon>
        <taxon>Magnoliopsida</taxon>
        <taxon>eudicotyledons</taxon>
        <taxon>Gunneridae</taxon>
        <taxon>Pentapetalae</taxon>
        <taxon>asterids</taxon>
        <taxon>lamiids</taxon>
        <taxon>Lamiales</taxon>
        <taxon>Pedaliaceae</taxon>
        <taxon>Sesamum</taxon>
    </lineage>
</organism>
<comment type="subcellular location">
    <subcellularLocation>
        <location evidence="1">Nucleus</location>
        <location evidence="1">Nucleolus</location>
    </subcellularLocation>
</comment>
<sequence>MASGAETYPDSTNLKLRELLKEVQLDYSPANTAIINDVVSSIRDAINNIPDGLQVTADVAPGFVRDVGADKVEFKFRKPKSIEVGEAIHFNALRSRM</sequence>
<accession>A0AAW2X7U6</accession>
<gene>
    <name evidence="2" type="ORF">Slati_1550200</name>
</gene>
<proteinExistence type="inferred from homology"/>
<dbReference type="PANTHER" id="PTHR17972">
    <property type="entry name" value="NUCLEOLAR RNA-ASSOCIATED PROTEIN"/>
    <property type="match status" value="1"/>
</dbReference>
<dbReference type="GO" id="GO:0006364">
    <property type="term" value="P:rRNA processing"/>
    <property type="evidence" value="ECO:0007669"/>
    <property type="project" value="TreeGrafter"/>
</dbReference>
<dbReference type="GO" id="GO:0032545">
    <property type="term" value="C:CURI complex"/>
    <property type="evidence" value="ECO:0007669"/>
    <property type="project" value="TreeGrafter"/>
</dbReference>
<dbReference type="GO" id="GO:0003723">
    <property type="term" value="F:RNA binding"/>
    <property type="evidence" value="ECO:0007669"/>
    <property type="project" value="UniProtKB-KW"/>
</dbReference>